<proteinExistence type="predicted"/>
<name>A0A413RNY7_9CELL</name>
<accession>A0A413RNY7</accession>
<dbReference type="Proteomes" id="UP000283374">
    <property type="component" value="Unassembled WGS sequence"/>
</dbReference>
<protein>
    <submittedName>
        <fullName evidence="1">Uncharacterized protein</fullName>
    </submittedName>
</protein>
<keyword evidence="2" id="KW-1185">Reference proteome</keyword>
<evidence type="ECO:0000313" key="1">
    <source>
        <dbReference type="EMBL" id="RHA43677.1"/>
    </source>
</evidence>
<dbReference type="EMBL" id="QWKP01000148">
    <property type="protein sequence ID" value="RHA43677.1"/>
    <property type="molecule type" value="Genomic_DNA"/>
</dbReference>
<comment type="caution">
    <text evidence="1">The sequence shown here is derived from an EMBL/GenBank/DDBJ whole genome shotgun (WGS) entry which is preliminary data.</text>
</comment>
<dbReference type="RefSeq" id="WP_118766387.1">
    <property type="nucleotide sequence ID" value="NZ_QWKP01000148.1"/>
</dbReference>
<reference evidence="1 2" key="1">
    <citation type="submission" date="2018-08" db="EMBL/GenBank/DDBJ databases">
        <title>Cellulomonas rhizosphaerae sp. nov., a novel actinomycete isolated from soil.</title>
        <authorList>
            <person name="Tian Y."/>
        </authorList>
    </citation>
    <scope>NUCLEOTIDE SEQUENCE [LARGE SCALE GENOMIC DNA]</scope>
    <source>
        <strain evidence="1 2">NEAU-TCZ24</strain>
    </source>
</reference>
<organism evidence="1 2">
    <name type="scientific">Cellulomonas rhizosphaerae</name>
    <dbReference type="NCBI Taxonomy" id="2293719"/>
    <lineage>
        <taxon>Bacteria</taxon>
        <taxon>Bacillati</taxon>
        <taxon>Actinomycetota</taxon>
        <taxon>Actinomycetes</taxon>
        <taxon>Micrococcales</taxon>
        <taxon>Cellulomonadaceae</taxon>
        <taxon>Cellulomonas</taxon>
    </lineage>
</organism>
<gene>
    <name evidence="1" type="ORF">D1825_05180</name>
</gene>
<sequence length="348" mass="34965">MAMVQYLAMLAVNPGTGLPNLNIRNLTGQIVQPGTTTPVPIWEDMAKTIAIPSSQLTITDQGYTPGFWADTFEVLEWWDGTNRVVIWSPQGLTNAAIAAQASSEAAAAAASDEVAAVFADQTAAAVAAQAAAEDARDIAAAAGAALPDGGNVGDVLYRGATPRTGQWLPAPTGGGTAVVDWNVAGSIQNKPPTFPPSAHNTAIDTLRTADGGNSLATIVLNLLKATSPDAIRTLIGAGTGNGTSNVTLGRASGQAMPGDVALSAAEITVGAISGVSAGNAQGVLAELAARPSGGSGGGGNVYTRDYASGAYPVRGTLPTGAVVYWRGPVAPTIGGLYATSVDRWEVTA</sequence>
<evidence type="ECO:0000313" key="2">
    <source>
        <dbReference type="Proteomes" id="UP000283374"/>
    </source>
</evidence>
<dbReference type="AlphaFoldDB" id="A0A413RNY7"/>